<dbReference type="InterPro" id="IPR003150">
    <property type="entry name" value="DNA-bd_RFX"/>
</dbReference>
<evidence type="ECO:0000313" key="7">
    <source>
        <dbReference type="EMBL" id="CAL4194901.1"/>
    </source>
</evidence>
<evidence type="ECO:0000256" key="4">
    <source>
        <dbReference type="ARBA" id="ARBA00023242"/>
    </source>
</evidence>
<evidence type="ECO:0000256" key="5">
    <source>
        <dbReference type="SAM" id="MobiDB-lite"/>
    </source>
</evidence>
<dbReference type="PROSITE" id="PS51526">
    <property type="entry name" value="RFX_DBD"/>
    <property type="match status" value="1"/>
</dbReference>
<dbReference type="PANTHER" id="PTHR22970">
    <property type="entry name" value="AT-RICH INTERACTIVE DOMAIN-CONTAINING PROTEIN 2"/>
    <property type="match status" value="1"/>
</dbReference>
<feature type="region of interest" description="Disordered" evidence="5">
    <location>
        <begin position="1"/>
        <end position="63"/>
    </location>
</feature>
<dbReference type="Gene3D" id="1.10.10.10">
    <property type="entry name" value="Winged helix-like DNA-binding domain superfamily/Winged helix DNA-binding domain"/>
    <property type="match status" value="1"/>
</dbReference>
<dbReference type="Gene3D" id="1.25.10.10">
    <property type="entry name" value="Leucine-rich Repeat Variant"/>
    <property type="match status" value="1"/>
</dbReference>
<name>A0AAV2SIH3_MEGNR</name>
<dbReference type="Gene3D" id="3.30.160.60">
    <property type="entry name" value="Classic Zinc Finger"/>
    <property type="match status" value="1"/>
</dbReference>
<organism evidence="7 8">
    <name type="scientific">Meganyctiphanes norvegica</name>
    <name type="common">Northern krill</name>
    <name type="synonym">Thysanopoda norvegica</name>
    <dbReference type="NCBI Taxonomy" id="48144"/>
    <lineage>
        <taxon>Eukaryota</taxon>
        <taxon>Metazoa</taxon>
        <taxon>Ecdysozoa</taxon>
        <taxon>Arthropoda</taxon>
        <taxon>Crustacea</taxon>
        <taxon>Multicrustacea</taxon>
        <taxon>Malacostraca</taxon>
        <taxon>Eumalacostraca</taxon>
        <taxon>Eucarida</taxon>
        <taxon>Euphausiacea</taxon>
        <taxon>Euphausiidae</taxon>
        <taxon>Meganyctiphanes</taxon>
    </lineage>
</organism>
<feature type="compositionally biased region" description="Low complexity" evidence="5">
    <location>
        <begin position="42"/>
        <end position="53"/>
    </location>
</feature>
<keyword evidence="1" id="KW-0156">Chromatin regulator</keyword>
<protein>
    <recommendedName>
        <fullName evidence="6">RFX-type winged-helix domain-containing protein</fullName>
    </recommendedName>
</protein>
<dbReference type="InterPro" id="IPR052406">
    <property type="entry name" value="Chromatin_Remodeling_Comp"/>
</dbReference>
<dbReference type="GO" id="GO:0006325">
    <property type="term" value="P:chromatin organization"/>
    <property type="evidence" value="ECO:0007669"/>
    <property type="project" value="UniProtKB-KW"/>
</dbReference>
<keyword evidence="8" id="KW-1185">Reference proteome</keyword>
<feature type="domain" description="RFX-type winged-helix" evidence="6">
    <location>
        <begin position="418"/>
        <end position="496"/>
    </location>
</feature>
<sequence length="1388" mass="147388">MNSSSDGANSNKNSDTGSEGSVSGDKVKNNGATLTDNSSLRTENNNNCNKTTTVEISSESVEDKSVETYLEEKNKMNSDNLIVSKDSLKNDPQIQQLEKDLGCEGDLKFDPESAELFQSGRDMGSQDPEGTRIAQVLHIIRNLSFEEHNIATLAKSQTCLRFLVLCICSRWGGLTVNALDTLGNIAPEVKLRNPVKDPCSAMLLKTVSQGVSSPDRAMVLRSLEVLNKLAINDPNEEVLNDNVDAKVLEQICNYLTIHDIMLLIYTLECLYSLSSLGTPLCNNIVRATGSIHTLISLLTVEAQSYGPEACIGMKVVETVTGVVSEPETPPPAPLPTNNTTLLTIPTTVNTVPLNSTATLNTDQSSNFMLGGTPVLPKTPLAPKMPFTPKTNAIPLMGTPNDPKKIAGRIVPPEVEEFVKQWVLQNYEACSSNAIEQAIVYRHFAAAMHALGKKQGLNPVLLSNCVRKVFGTGVGPSRRPVGDGIEKWHYNGIRKKDGVVIPPMPDKKKPMVPVMGSAVGRIGLYSPTPVASPHNNMSQVRTTSPVLGGTAALMGQTQNPPINPEDIISSHSSSPSSILMAQLSSPLRSSSPPGRVPLPQVNRNIQKQQLLQPDQDSNSDSLRKTASFNGIKEDSNSYLTATLNEKRVTTFEGILQNGIKSEDDINNEIKAENKNVLADLLEKTVGGEILNGVVEPDLRIGDKGLEFINHNQQVKTNGPITTNGNTVGSENIQGGIKRSATPDNSPAKRMALEMPQGATNGNDSGRITLYVSQNGNESGEVISSGQQQQVILSQGQATAPVTLGQQGQQVILSQGQQTVVTTQPQISQGQQQHIGQVMTSSGPQQVILNQAGVMSGQTVVTPQGQVILQRPAGSQTGGVIVQQGNQIITQGAAPGQVIQQVIQAGGTGQPQKVILHQGQLGQMLGGQVILSQGTGGQQMVLQGGNNLQGQVLVQGQVNSPGQVLVQTSGTSTQGTGQQYIVSQGANAGQTVVVSAGQQVVSSTAQGQTMIVTSGSQGQPMMVNTTQGQSGQLIMSSAASGGQQFLLAPQQGGGQAAKTLIILPNQHKMVLAGGGQQQGGGQQLVLPRQVGGGQQVVQVVSAATNTSHTSPTTPVRTIRAGAPVTMESPHRITSPPTSTTPLTNNVVLATNTSHPGQVTTLPTAIAPAPAGPTAVPVSQTTTAAPHIPAPQVLSSGVAKRKITGLQYLCEWRGCNQIFSSAAQVYHHACKIHCPIRLNEIQCQWAGCDTMTRKRFSAMTHLHDRHCNEQLLHILAVRRQQLSTLGKTDIPVPQAPPPHPGYAPNAAFHAIKRHALEVISQRDAVEKEGPVTKSIRLTSALILRNLVIYSNSGKKLLRGYESELANVALSGMESSRTVAQILYDIHLSDSV</sequence>
<feature type="region of interest" description="Disordered" evidence="5">
    <location>
        <begin position="715"/>
        <end position="747"/>
    </location>
</feature>
<dbReference type="Proteomes" id="UP001497623">
    <property type="component" value="Unassembled WGS sequence"/>
</dbReference>
<keyword evidence="3" id="KW-0804">Transcription</keyword>
<dbReference type="PROSITE" id="PS00028">
    <property type="entry name" value="ZINC_FINGER_C2H2_1"/>
    <property type="match status" value="1"/>
</dbReference>
<gene>
    <name evidence="7" type="ORF">MNOR_LOCUS37002</name>
</gene>
<dbReference type="InterPro" id="IPR016024">
    <property type="entry name" value="ARM-type_fold"/>
</dbReference>
<dbReference type="EMBL" id="CAXKWB010071299">
    <property type="protein sequence ID" value="CAL4194901.1"/>
    <property type="molecule type" value="Genomic_DNA"/>
</dbReference>
<dbReference type="GO" id="GO:0006355">
    <property type="term" value="P:regulation of DNA-templated transcription"/>
    <property type="evidence" value="ECO:0007669"/>
    <property type="project" value="InterPro"/>
</dbReference>
<evidence type="ECO:0000259" key="6">
    <source>
        <dbReference type="PROSITE" id="PS51526"/>
    </source>
</evidence>
<dbReference type="InterPro" id="IPR011989">
    <property type="entry name" value="ARM-like"/>
</dbReference>
<proteinExistence type="predicted"/>
<dbReference type="Pfam" id="PF02257">
    <property type="entry name" value="RFX_DNA_binding"/>
    <property type="match status" value="1"/>
</dbReference>
<evidence type="ECO:0000256" key="2">
    <source>
        <dbReference type="ARBA" id="ARBA00023015"/>
    </source>
</evidence>
<evidence type="ECO:0000256" key="3">
    <source>
        <dbReference type="ARBA" id="ARBA00023163"/>
    </source>
</evidence>
<feature type="region of interest" description="Disordered" evidence="5">
    <location>
        <begin position="550"/>
        <end position="598"/>
    </location>
</feature>
<feature type="compositionally biased region" description="Polar residues" evidence="5">
    <location>
        <begin position="30"/>
        <end position="41"/>
    </location>
</feature>
<dbReference type="GO" id="GO:0003677">
    <property type="term" value="F:DNA binding"/>
    <property type="evidence" value="ECO:0007669"/>
    <property type="project" value="InterPro"/>
</dbReference>
<reference evidence="7 8" key="1">
    <citation type="submission" date="2024-05" db="EMBL/GenBank/DDBJ databases">
        <authorList>
            <person name="Wallberg A."/>
        </authorList>
    </citation>
    <scope>NUCLEOTIDE SEQUENCE [LARGE SCALE GENOMIC DNA]</scope>
</reference>
<accession>A0AAV2SIH3</accession>
<dbReference type="PANTHER" id="PTHR22970:SF14">
    <property type="entry name" value="AT-RICH INTERACTIVE DOMAIN-CONTAINING PROTEIN 2"/>
    <property type="match status" value="1"/>
</dbReference>
<dbReference type="InterPro" id="IPR013087">
    <property type="entry name" value="Znf_C2H2_type"/>
</dbReference>
<keyword evidence="4" id="KW-0539">Nucleus</keyword>
<dbReference type="SMART" id="SM00355">
    <property type="entry name" value="ZnF_C2H2"/>
    <property type="match status" value="2"/>
</dbReference>
<feature type="compositionally biased region" description="Polar residues" evidence="5">
    <location>
        <begin position="715"/>
        <end position="731"/>
    </location>
</feature>
<feature type="compositionally biased region" description="Low complexity" evidence="5">
    <location>
        <begin position="566"/>
        <end position="598"/>
    </location>
</feature>
<evidence type="ECO:0000313" key="8">
    <source>
        <dbReference type="Proteomes" id="UP001497623"/>
    </source>
</evidence>
<feature type="compositionally biased region" description="Polar residues" evidence="5">
    <location>
        <begin position="1"/>
        <end position="21"/>
    </location>
</feature>
<dbReference type="InterPro" id="IPR036388">
    <property type="entry name" value="WH-like_DNA-bd_sf"/>
</dbReference>
<keyword evidence="2" id="KW-0805">Transcription regulation</keyword>
<dbReference type="SUPFAM" id="SSF48371">
    <property type="entry name" value="ARM repeat"/>
    <property type="match status" value="1"/>
</dbReference>
<evidence type="ECO:0000256" key="1">
    <source>
        <dbReference type="ARBA" id="ARBA00022853"/>
    </source>
</evidence>
<comment type="caution">
    <text evidence="7">The sequence shown here is derived from an EMBL/GenBank/DDBJ whole genome shotgun (WGS) entry which is preliminary data.</text>
</comment>